<evidence type="ECO:0000313" key="2">
    <source>
        <dbReference type="EMBL" id="TLM73387.1"/>
    </source>
</evidence>
<dbReference type="Pfam" id="PF12873">
    <property type="entry name" value="DUF3825"/>
    <property type="match status" value="1"/>
</dbReference>
<comment type="caution">
    <text evidence="2">The sequence shown here is derived from an EMBL/GenBank/DDBJ whole genome shotgun (WGS) entry which is preliminary data.</text>
</comment>
<gene>
    <name evidence="2" type="ORF">FDY93_19040</name>
</gene>
<organism evidence="2 3">
    <name type="scientific">Microbulbifer harenosus</name>
    <dbReference type="NCBI Taxonomy" id="2576840"/>
    <lineage>
        <taxon>Bacteria</taxon>
        <taxon>Pseudomonadati</taxon>
        <taxon>Pseudomonadota</taxon>
        <taxon>Gammaproteobacteria</taxon>
        <taxon>Cellvibrionales</taxon>
        <taxon>Microbulbiferaceae</taxon>
        <taxon>Microbulbifer</taxon>
    </lineage>
</organism>
<sequence length="274" mass="31081">MVELDKLLSDLGNGFTNKVVQRLRNFAFIPRPIIESLAEQALSENWGNNFHALEKYLAVHIAWSIEQGRVTFSEDQFYVSAGNLQTRYGTPLYLVFVENDDPSKSPWKLIKAGAHIRAPQLPVPPAIPAGPEIPKGVEIVMQHDHMLRDNDDRVDFLLQAPPVAQMCAISGAIQWSLNRGLQLPYWYYGAMNYIVPLYLRDRENITNAPDLVAPIQVSEEMLMVRTVLEPHMPYANARVSVKRHDQLPPWMIDTWNQHAGDLTESDIDDPEGES</sequence>
<dbReference type="Proteomes" id="UP000306791">
    <property type="component" value="Unassembled WGS sequence"/>
</dbReference>
<dbReference type="InterPro" id="IPR024437">
    <property type="entry name" value="DUF3825"/>
</dbReference>
<dbReference type="EMBL" id="VANI01000032">
    <property type="protein sequence ID" value="TLM73387.1"/>
    <property type="molecule type" value="Genomic_DNA"/>
</dbReference>
<proteinExistence type="predicted"/>
<evidence type="ECO:0000313" key="3">
    <source>
        <dbReference type="Proteomes" id="UP000306791"/>
    </source>
</evidence>
<name>A0ABY2UCJ5_9GAMM</name>
<feature type="domain" description="DUF3825" evidence="1">
    <location>
        <begin position="37"/>
        <end position="242"/>
    </location>
</feature>
<reference evidence="2 3" key="1">
    <citation type="submission" date="2019-05" db="EMBL/GenBank/DDBJ databases">
        <title>Microbulbifer harenosus sp. nov., an alginate-degrading bacterium isolated from coastal sand.</title>
        <authorList>
            <person name="Huang H."/>
            <person name="Mo K."/>
            <person name="Bao S."/>
        </authorList>
    </citation>
    <scope>NUCLEOTIDE SEQUENCE [LARGE SCALE GENOMIC DNA]</scope>
    <source>
        <strain evidence="2 3">HB161719</strain>
    </source>
</reference>
<dbReference type="RefSeq" id="WP_138237341.1">
    <property type="nucleotide sequence ID" value="NZ_CP185860.1"/>
</dbReference>
<accession>A0ABY2UCJ5</accession>
<evidence type="ECO:0000259" key="1">
    <source>
        <dbReference type="Pfam" id="PF12873"/>
    </source>
</evidence>
<protein>
    <submittedName>
        <fullName evidence="2">DUF3825 domain-containing protein</fullName>
    </submittedName>
</protein>
<keyword evidence="3" id="KW-1185">Reference proteome</keyword>